<dbReference type="Proteomes" id="UP000249915">
    <property type="component" value="Unassembled WGS sequence"/>
</dbReference>
<keyword evidence="2" id="KW-1185">Reference proteome</keyword>
<name>A0A2V4ASZ0_9PSEU</name>
<dbReference type="OrthoDB" id="3696716at2"/>
<dbReference type="EMBL" id="MASW01000005">
    <property type="protein sequence ID" value="PXY22661.1"/>
    <property type="molecule type" value="Genomic_DNA"/>
</dbReference>
<accession>A0A2V4ASZ0</accession>
<comment type="caution">
    <text evidence="1">The sequence shown here is derived from an EMBL/GenBank/DDBJ whole genome shotgun (WGS) entry which is preliminary data.</text>
</comment>
<sequence length="149" mass="15756">MACALAVAPLGAVACGNDDSAGGEQGADVEDIAENDYFGDEQYVGQTVTVSANVTNVLNQRSFVLSGEDYGDDSLLVVARKARKNVQEGDVVQVTGKVRQFRYDQYNQDFALGEADLYSPYDSEEFLVANRINPDPGTTGTTGTGNSGG</sequence>
<gene>
    <name evidence="1" type="ORF">BAY60_22850</name>
</gene>
<proteinExistence type="predicted"/>
<dbReference type="AlphaFoldDB" id="A0A2V4ASZ0"/>
<evidence type="ECO:0000313" key="1">
    <source>
        <dbReference type="EMBL" id="PXY22661.1"/>
    </source>
</evidence>
<reference evidence="1 2" key="1">
    <citation type="submission" date="2016-07" db="EMBL/GenBank/DDBJ databases">
        <title>Draft genome sequence of Prauserella muralis DSM 45305, isolated from a mould-covered wall in an indoor environment.</title>
        <authorList>
            <person name="Ruckert C."/>
            <person name="Albersmeier A."/>
            <person name="Jiang C.-L."/>
            <person name="Jiang Y."/>
            <person name="Kalinowski J."/>
            <person name="Schneider O."/>
            <person name="Winkler A."/>
            <person name="Zotchev S.B."/>
        </authorList>
    </citation>
    <scope>NUCLEOTIDE SEQUENCE [LARGE SCALE GENOMIC DNA]</scope>
    <source>
        <strain evidence="1 2">DSM 45305</strain>
    </source>
</reference>
<evidence type="ECO:0000313" key="2">
    <source>
        <dbReference type="Proteomes" id="UP000249915"/>
    </source>
</evidence>
<organism evidence="1 2">
    <name type="scientific">Prauserella muralis</name>
    <dbReference type="NCBI Taxonomy" id="588067"/>
    <lineage>
        <taxon>Bacteria</taxon>
        <taxon>Bacillati</taxon>
        <taxon>Actinomycetota</taxon>
        <taxon>Actinomycetes</taxon>
        <taxon>Pseudonocardiales</taxon>
        <taxon>Pseudonocardiaceae</taxon>
        <taxon>Prauserella</taxon>
    </lineage>
</organism>
<protein>
    <submittedName>
        <fullName evidence="1">Uncharacterized protein</fullName>
    </submittedName>
</protein>
<dbReference type="RefSeq" id="WP_112283260.1">
    <property type="nucleotide sequence ID" value="NZ_MASW01000005.1"/>
</dbReference>